<dbReference type="CDD" id="cd10033">
    <property type="entry name" value="UDG_like"/>
    <property type="match status" value="1"/>
</dbReference>
<accession>A0A2R5HFX5</accession>
<dbReference type="SMART" id="SM00987">
    <property type="entry name" value="UreE_C"/>
    <property type="match status" value="1"/>
</dbReference>
<evidence type="ECO:0000313" key="3">
    <source>
        <dbReference type="Proteomes" id="UP000245021"/>
    </source>
</evidence>
<comment type="caution">
    <text evidence="2">The sequence shown here is derived from an EMBL/GenBank/DDBJ whole genome shotgun (WGS) entry which is preliminary data.</text>
</comment>
<dbReference type="PANTHER" id="PTHR42160:SF1">
    <property type="entry name" value="URACIL-DNA GLYCOSYLASE SUPERFAMILY PROTEIN"/>
    <property type="match status" value="1"/>
</dbReference>
<dbReference type="EMBL" id="BFFO01000004">
    <property type="protein sequence ID" value="GBG96736.1"/>
    <property type="molecule type" value="Genomic_DNA"/>
</dbReference>
<dbReference type="SMART" id="SM00986">
    <property type="entry name" value="UDG"/>
    <property type="match status" value="1"/>
</dbReference>
<name>A0A2R5HFX5_9LACT</name>
<organism evidence="2 3">
    <name type="scientific">Lactococcus termiticola</name>
    <dbReference type="NCBI Taxonomy" id="2169526"/>
    <lineage>
        <taxon>Bacteria</taxon>
        <taxon>Bacillati</taxon>
        <taxon>Bacillota</taxon>
        <taxon>Bacilli</taxon>
        <taxon>Lactobacillales</taxon>
        <taxon>Streptococcaceae</taxon>
        <taxon>Lactococcus</taxon>
    </lineage>
</organism>
<dbReference type="InterPro" id="IPR036895">
    <property type="entry name" value="Uracil-DNA_glycosylase-like_sf"/>
</dbReference>
<dbReference type="SUPFAM" id="SSF52141">
    <property type="entry name" value="Uracil-DNA glycosylase-like"/>
    <property type="match status" value="1"/>
</dbReference>
<dbReference type="InterPro" id="IPR047124">
    <property type="entry name" value="HI_0220.2"/>
</dbReference>
<dbReference type="Proteomes" id="UP000245021">
    <property type="component" value="Unassembled WGS sequence"/>
</dbReference>
<dbReference type="PANTHER" id="PTHR42160">
    <property type="entry name" value="URACIL-DNA GLYCOSYLASE SUPERFAMILY PROTEIN"/>
    <property type="match status" value="1"/>
</dbReference>
<dbReference type="AlphaFoldDB" id="A0A2R5HFX5"/>
<proteinExistence type="predicted"/>
<keyword evidence="3" id="KW-1185">Reference proteome</keyword>
<evidence type="ECO:0000313" key="2">
    <source>
        <dbReference type="EMBL" id="GBG96736.1"/>
    </source>
</evidence>
<reference evidence="2 3" key="1">
    <citation type="journal article" date="2018" name="Genome Announc.">
        <title>Draft Genome Sequence of Lactococcus sp. Strain NtB2 (JCM 32569), Isolated from the Gut of the Higher Termite Nasutitermes takasagoensis.</title>
        <authorList>
            <person name="Noda S."/>
            <person name="Aihara C."/>
            <person name="Yuki M."/>
            <person name="Ohkuma M."/>
        </authorList>
    </citation>
    <scope>NUCLEOTIDE SEQUENCE [LARGE SCALE GENOMIC DNA]</scope>
    <source>
        <strain evidence="2 3">NtB2</strain>
    </source>
</reference>
<dbReference type="Pfam" id="PF03167">
    <property type="entry name" value="UDG"/>
    <property type="match status" value="1"/>
</dbReference>
<sequence length="195" mass="22791">MKMKDKLKDIFEAIKADEMNQNYSKAGIDPLYAVHPKAKILIIGQAPGQKTQDAGIYWKDKSGDRLRDWLGVTEEDFYKPEQFAILPMDFYFPGKGKSGDLPPRKGFAEKWHPELLELMPEIKFTLLIGNYAQHYYLDIPKTMPSTQVIRNYQDFLPRMLPLPHPSPRNNIWLAKNAWFEVEVIPELRKNVKKWL</sequence>
<protein>
    <submittedName>
        <fullName evidence="2">Uracil-DNA glycosylase</fullName>
    </submittedName>
</protein>
<gene>
    <name evidence="2" type="ORF">NtB2_00860</name>
</gene>
<evidence type="ECO:0000259" key="1">
    <source>
        <dbReference type="SMART" id="SM00986"/>
    </source>
</evidence>
<feature type="domain" description="Uracil-DNA glycosylase-like" evidence="1">
    <location>
        <begin position="30"/>
        <end position="188"/>
    </location>
</feature>
<dbReference type="InterPro" id="IPR005122">
    <property type="entry name" value="Uracil-DNA_glycosylase-like"/>
</dbReference>
<dbReference type="Gene3D" id="3.40.470.10">
    <property type="entry name" value="Uracil-DNA glycosylase-like domain"/>
    <property type="match status" value="1"/>
</dbReference>